<evidence type="ECO:0000313" key="4">
    <source>
        <dbReference type="Proteomes" id="UP000287651"/>
    </source>
</evidence>
<dbReference type="PANTHER" id="PTHR12629:SF42">
    <property type="entry name" value="OS02G0734300 PROTEIN"/>
    <property type="match status" value="1"/>
</dbReference>
<dbReference type="GO" id="GO:0016787">
    <property type="term" value="F:hydrolase activity"/>
    <property type="evidence" value="ECO:0007669"/>
    <property type="project" value="UniProtKB-KW"/>
</dbReference>
<comment type="caution">
    <text evidence="3">The sequence shown here is derived from an EMBL/GenBank/DDBJ whole genome shotgun (WGS) entry which is preliminary data.</text>
</comment>
<dbReference type="Proteomes" id="UP000287651">
    <property type="component" value="Unassembled WGS sequence"/>
</dbReference>
<sequence length="96" mass="11142">MFPLNVTEELYYWPEKSVRTRKWVSTREASSSSSLAFVSIKRRRGAVSDRDAHFDLVKQINVAEAMAECKQSWMKEALDRLVKRLSTSNLEEMRSA</sequence>
<proteinExistence type="predicted"/>
<organism evidence="3 4">
    <name type="scientific">Ensete ventricosum</name>
    <name type="common">Abyssinian banana</name>
    <name type="synonym">Musa ensete</name>
    <dbReference type="NCBI Taxonomy" id="4639"/>
    <lineage>
        <taxon>Eukaryota</taxon>
        <taxon>Viridiplantae</taxon>
        <taxon>Streptophyta</taxon>
        <taxon>Embryophyta</taxon>
        <taxon>Tracheophyta</taxon>
        <taxon>Spermatophyta</taxon>
        <taxon>Magnoliopsida</taxon>
        <taxon>Liliopsida</taxon>
        <taxon>Zingiberales</taxon>
        <taxon>Musaceae</taxon>
        <taxon>Ensete</taxon>
    </lineage>
</organism>
<dbReference type="GO" id="GO:0046872">
    <property type="term" value="F:metal ion binding"/>
    <property type="evidence" value="ECO:0007669"/>
    <property type="project" value="UniProtKB-KW"/>
</dbReference>
<evidence type="ECO:0000313" key="3">
    <source>
        <dbReference type="EMBL" id="RRT39620.1"/>
    </source>
</evidence>
<keyword evidence="1" id="KW-0479">Metal-binding</keyword>
<evidence type="ECO:0000256" key="1">
    <source>
        <dbReference type="ARBA" id="ARBA00022723"/>
    </source>
</evidence>
<dbReference type="GO" id="GO:0005634">
    <property type="term" value="C:nucleus"/>
    <property type="evidence" value="ECO:0007669"/>
    <property type="project" value="TreeGrafter"/>
</dbReference>
<accession>A0A426XJH4</accession>
<dbReference type="AlphaFoldDB" id="A0A426XJH4"/>
<keyword evidence="2" id="KW-0378">Hydrolase</keyword>
<reference evidence="3 4" key="1">
    <citation type="journal article" date="2014" name="Agronomy (Basel)">
        <title>A Draft Genome Sequence for Ensete ventricosum, the Drought-Tolerant Tree Against Hunger.</title>
        <authorList>
            <person name="Harrison J."/>
            <person name="Moore K.A."/>
            <person name="Paszkiewicz K."/>
            <person name="Jones T."/>
            <person name="Grant M."/>
            <person name="Ambacheew D."/>
            <person name="Muzemil S."/>
            <person name="Studholme D.J."/>
        </authorList>
    </citation>
    <scope>NUCLEOTIDE SEQUENCE [LARGE SCALE GENOMIC DNA]</scope>
</reference>
<gene>
    <name evidence="3" type="ORF">B296_00048265</name>
</gene>
<dbReference type="GO" id="GO:0005737">
    <property type="term" value="C:cytoplasm"/>
    <property type="evidence" value="ECO:0007669"/>
    <property type="project" value="TreeGrafter"/>
</dbReference>
<dbReference type="PANTHER" id="PTHR12629">
    <property type="entry name" value="DIPHOSPHOINOSITOL POLYPHOSPHATE PHOSPHOHYDROLASE"/>
    <property type="match status" value="1"/>
</dbReference>
<protein>
    <submittedName>
        <fullName evidence="3">Uncharacterized protein</fullName>
    </submittedName>
</protein>
<evidence type="ECO:0000256" key="2">
    <source>
        <dbReference type="ARBA" id="ARBA00022801"/>
    </source>
</evidence>
<name>A0A426XJH4_ENSVE</name>
<dbReference type="EMBL" id="AMZH03020033">
    <property type="protein sequence ID" value="RRT39620.1"/>
    <property type="molecule type" value="Genomic_DNA"/>
</dbReference>